<proteinExistence type="predicted"/>
<sequence length="295" mass="32901">MRSELSSSPSPLSLPLNLSEDESDDGDSHDHFDDDEDEDGSVTDRLSSCRESRRVFTAFCSKWLAIPSRLGDILAPVIRASSSRLHHHDADSEPATSISSHSERVRESRARNDISSEPYVVLFYGDEDESSQDNYVVKEVASEFLGIQDNQVVLRLGQLFDWWLTLVMDETTSFPPRMSDFLQLLEGGSTAWYAYRLSMGFHVFESAVLGACALPTLHISLLAMLASDIFVVFAVAEIPRLWSPSVQLYQHPAPGITAKQDLHNALYVVLPETCSFLYTSTTHLSSEYGLVFAEI</sequence>
<evidence type="ECO:0000313" key="3">
    <source>
        <dbReference type="Proteomes" id="UP001175228"/>
    </source>
</evidence>
<feature type="compositionally biased region" description="Low complexity" evidence="1">
    <location>
        <begin position="1"/>
        <end position="18"/>
    </location>
</feature>
<evidence type="ECO:0000256" key="1">
    <source>
        <dbReference type="SAM" id="MobiDB-lite"/>
    </source>
</evidence>
<protein>
    <submittedName>
        <fullName evidence="2">Uncharacterized protein</fullName>
    </submittedName>
</protein>
<dbReference type="Proteomes" id="UP001175228">
    <property type="component" value="Unassembled WGS sequence"/>
</dbReference>
<dbReference type="EMBL" id="JAUEPU010000036">
    <property type="protein sequence ID" value="KAK0489803.1"/>
    <property type="molecule type" value="Genomic_DNA"/>
</dbReference>
<keyword evidence="3" id="KW-1185">Reference proteome</keyword>
<gene>
    <name evidence="2" type="ORF">EDD18DRAFT_1359074</name>
</gene>
<feature type="region of interest" description="Disordered" evidence="1">
    <location>
        <begin position="84"/>
        <end position="110"/>
    </location>
</feature>
<evidence type="ECO:0000313" key="2">
    <source>
        <dbReference type="EMBL" id="KAK0489803.1"/>
    </source>
</evidence>
<feature type="region of interest" description="Disordered" evidence="1">
    <location>
        <begin position="1"/>
        <end position="46"/>
    </location>
</feature>
<feature type="compositionally biased region" description="Basic and acidic residues" evidence="1">
    <location>
        <begin position="101"/>
        <end position="110"/>
    </location>
</feature>
<reference evidence="2" key="1">
    <citation type="submission" date="2023-06" db="EMBL/GenBank/DDBJ databases">
        <authorList>
            <consortium name="Lawrence Berkeley National Laboratory"/>
            <person name="Ahrendt S."/>
            <person name="Sahu N."/>
            <person name="Indic B."/>
            <person name="Wong-Bajracharya J."/>
            <person name="Merenyi Z."/>
            <person name="Ke H.-M."/>
            <person name="Monk M."/>
            <person name="Kocsube S."/>
            <person name="Drula E."/>
            <person name="Lipzen A."/>
            <person name="Balint B."/>
            <person name="Henrissat B."/>
            <person name="Andreopoulos B."/>
            <person name="Martin F.M."/>
            <person name="Harder C.B."/>
            <person name="Rigling D."/>
            <person name="Ford K.L."/>
            <person name="Foster G.D."/>
            <person name="Pangilinan J."/>
            <person name="Papanicolaou A."/>
            <person name="Barry K."/>
            <person name="LaButti K."/>
            <person name="Viragh M."/>
            <person name="Koriabine M."/>
            <person name="Yan M."/>
            <person name="Riley R."/>
            <person name="Champramary S."/>
            <person name="Plett K.L."/>
            <person name="Tsai I.J."/>
            <person name="Slot J."/>
            <person name="Sipos G."/>
            <person name="Plett J."/>
            <person name="Nagy L.G."/>
            <person name="Grigoriev I.V."/>
        </authorList>
    </citation>
    <scope>NUCLEOTIDE SEQUENCE</scope>
    <source>
        <strain evidence="2">HWK02</strain>
    </source>
</reference>
<organism evidence="2 3">
    <name type="scientific">Armillaria luteobubalina</name>
    <dbReference type="NCBI Taxonomy" id="153913"/>
    <lineage>
        <taxon>Eukaryota</taxon>
        <taxon>Fungi</taxon>
        <taxon>Dikarya</taxon>
        <taxon>Basidiomycota</taxon>
        <taxon>Agaricomycotina</taxon>
        <taxon>Agaricomycetes</taxon>
        <taxon>Agaricomycetidae</taxon>
        <taxon>Agaricales</taxon>
        <taxon>Marasmiineae</taxon>
        <taxon>Physalacriaceae</taxon>
        <taxon>Armillaria</taxon>
    </lineage>
</organism>
<dbReference type="AlphaFoldDB" id="A0AA39PV96"/>
<name>A0AA39PV96_9AGAR</name>
<accession>A0AA39PV96</accession>
<comment type="caution">
    <text evidence="2">The sequence shown here is derived from an EMBL/GenBank/DDBJ whole genome shotgun (WGS) entry which is preliminary data.</text>
</comment>